<dbReference type="Gene3D" id="3.40.50.620">
    <property type="entry name" value="HUPs"/>
    <property type="match status" value="1"/>
</dbReference>
<dbReference type="PANTHER" id="PTHR47987:SF11">
    <property type="entry name" value="RECEPTOR-LIKE CYTOSOLIC SERINE_THREONINE-PROTEIN KINASE RBK1 ISOFORM X1"/>
    <property type="match status" value="1"/>
</dbReference>
<dbReference type="Pfam" id="PF00069">
    <property type="entry name" value="Pkinase"/>
    <property type="match status" value="1"/>
</dbReference>
<dbReference type="Gene3D" id="3.30.200.20">
    <property type="entry name" value="Phosphorylase Kinase, domain 1"/>
    <property type="match status" value="1"/>
</dbReference>
<dbReference type="InterPro" id="IPR011009">
    <property type="entry name" value="Kinase-like_dom_sf"/>
</dbReference>
<evidence type="ECO:0000313" key="4">
    <source>
        <dbReference type="Proteomes" id="UP001206925"/>
    </source>
</evidence>
<dbReference type="SUPFAM" id="SSF56112">
    <property type="entry name" value="Protein kinase-like (PK-like)"/>
    <property type="match status" value="1"/>
</dbReference>
<comment type="caution">
    <text evidence="3">The sequence shown here is derived from an EMBL/GenBank/DDBJ whole genome shotgun (WGS) entry which is preliminary data.</text>
</comment>
<proteinExistence type="predicted"/>
<evidence type="ECO:0000256" key="1">
    <source>
        <dbReference type="SAM" id="MobiDB-lite"/>
    </source>
</evidence>
<accession>A0AAD5BYI8</accession>
<dbReference type="SMART" id="SM00220">
    <property type="entry name" value="S_TKc"/>
    <property type="match status" value="1"/>
</dbReference>
<gene>
    <name evidence="3" type="ORF">M8C21_029570</name>
</gene>
<feature type="compositionally biased region" description="Polar residues" evidence="1">
    <location>
        <begin position="310"/>
        <end position="324"/>
    </location>
</feature>
<dbReference type="PANTHER" id="PTHR47987">
    <property type="entry name" value="OS08G0249100 PROTEIN"/>
    <property type="match status" value="1"/>
</dbReference>
<reference evidence="3" key="1">
    <citation type="submission" date="2022-06" db="EMBL/GenBank/DDBJ databases">
        <title>Uncovering the hologenomic basis of an extraordinary plant invasion.</title>
        <authorList>
            <person name="Bieker V.C."/>
            <person name="Martin M.D."/>
            <person name="Gilbert T."/>
            <person name="Hodgins K."/>
            <person name="Battlay P."/>
            <person name="Petersen B."/>
            <person name="Wilson J."/>
        </authorList>
    </citation>
    <scope>NUCLEOTIDE SEQUENCE</scope>
    <source>
        <strain evidence="3">AA19_3_7</strain>
        <tissue evidence="3">Leaf</tissue>
    </source>
</reference>
<dbReference type="GO" id="GO:0005524">
    <property type="term" value="F:ATP binding"/>
    <property type="evidence" value="ECO:0007669"/>
    <property type="project" value="InterPro"/>
</dbReference>
<dbReference type="FunFam" id="3.30.200.20:FF:000268">
    <property type="entry name" value="probable receptor-like serine/threonine-protein kinase At5g57670"/>
    <property type="match status" value="1"/>
</dbReference>
<organism evidence="3 4">
    <name type="scientific">Ambrosia artemisiifolia</name>
    <name type="common">Common ragweed</name>
    <dbReference type="NCBI Taxonomy" id="4212"/>
    <lineage>
        <taxon>Eukaryota</taxon>
        <taxon>Viridiplantae</taxon>
        <taxon>Streptophyta</taxon>
        <taxon>Embryophyta</taxon>
        <taxon>Tracheophyta</taxon>
        <taxon>Spermatophyta</taxon>
        <taxon>Magnoliopsida</taxon>
        <taxon>eudicotyledons</taxon>
        <taxon>Gunneridae</taxon>
        <taxon>Pentapetalae</taxon>
        <taxon>asterids</taxon>
        <taxon>campanulids</taxon>
        <taxon>Asterales</taxon>
        <taxon>Asteraceae</taxon>
        <taxon>Asteroideae</taxon>
        <taxon>Heliantheae alliance</taxon>
        <taxon>Heliantheae</taxon>
        <taxon>Ambrosia</taxon>
    </lineage>
</organism>
<dbReference type="InterPro" id="IPR008271">
    <property type="entry name" value="Ser/Thr_kinase_AS"/>
</dbReference>
<dbReference type="AlphaFoldDB" id="A0AAD5BYI8"/>
<dbReference type="Proteomes" id="UP001206925">
    <property type="component" value="Unassembled WGS sequence"/>
</dbReference>
<evidence type="ECO:0000313" key="3">
    <source>
        <dbReference type="EMBL" id="KAI7732093.1"/>
    </source>
</evidence>
<feature type="compositionally biased region" description="Low complexity" evidence="1">
    <location>
        <begin position="283"/>
        <end position="302"/>
    </location>
</feature>
<dbReference type="PROSITE" id="PS50011">
    <property type="entry name" value="PROTEIN_KINASE_DOM"/>
    <property type="match status" value="1"/>
</dbReference>
<feature type="region of interest" description="Disordered" evidence="1">
    <location>
        <begin position="280"/>
        <end position="326"/>
    </location>
</feature>
<name>A0AAD5BYI8_AMBAR</name>
<evidence type="ECO:0000259" key="2">
    <source>
        <dbReference type="PROSITE" id="PS50011"/>
    </source>
</evidence>
<keyword evidence="4" id="KW-1185">Reference proteome</keyword>
<dbReference type="InterPro" id="IPR046958">
    <property type="entry name" value="RBK1/2/STUNTED"/>
</dbReference>
<dbReference type="InterPro" id="IPR000719">
    <property type="entry name" value="Prot_kinase_dom"/>
</dbReference>
<dbReference type="PROSITE" id="PS00108">
    <property type="entry name" value="PROTEIN_KINASE_ST"/>
    <property type="match status" value="1"/>
</dbReference>
<dbReference type="EMBL" id="JAMZMK010010315">
    <property type="protein sequence ID" value="KAI7732093.1"/>
    <property type="molecule type" value="Genomic_DNA"/>
</dbReference>
<feature type="domain" description="Protein kinase" evidence="2">
    <location>
        <begin position="359"/>
        <end position="637"/>
    </location>
</feature>
<dbReference type="GO" id="GO:0004672">
    <property type="term" value="F:protein kinase activity"/>
    <property type="evidence" value="ECO:0007669"/>
    <property type="project" value="InterPro"/>
</dbReference>
<protein>
    <recommendedName>
        <fullName evidence="2">Protein kinase domain-containing protein</fullName>
    </recommendedName>
</protein>
<dbReference type="InterPro" id="IPR014729">
    <property type="entry name" value="Rossmann-like_a/b/a_fold"/>
</dbReference>
<dbReference type="CDD" id="cd00293">
    <property type="entry name" value="USP-like"/>
    <property type="match status" value="1"/>
</dbReference>
<sequence>MTFETVIHIHSHNNNNNNHGHDHDHGHQGVESKNVLVGIRFDECGRELLDWAMVKVADVGDRVIAINVCRNSDSVSKYKTLLDDYLADYEGLCDHKQVDLTGQVLRGNSVKKVLVREAKFYSAAAVIVGVSKIKAFGGWVSIAKYCAKKLPLATEVLALHNGKVVFKRFSNGELSVSMTDPKPSFYLIGNTRLKDTQSEFCESEASDMGRHSVEGAQSLKHGELNSFESRKKALSSVSVVIEDFAHQRPGWPLLRASSVLTPSAREARKMSVVKWVMNLPNRSAPGTPRTTSSSSTEVSPKSLRSDSRSECSIFTNTSNESNTPKSHELPEILNLLLKTNSSRCQWIGFDLLKASTSHFSSENLIGKGGCHRVYKGIFPDGKSAAVKIRKSSKEAWKDYILEIDIMTSLDHKNITPLLGVCVEDDNLISVYDLVPRGNLEDNLHGVMKDTSVLSWEIRLNIAIGVAEALNYLHKECLRPVIHRDIKSSNILLSDEFEPQLSDFGLAIWGPTTSPFFSHSDVVGTFGYLAPEYFMYGKVSEKIDVYSFGVVLLELLTRKRPISSDPVKGEDSLVMWAKPRLEKGDLASILDVDLDQEVNKSEIVRMALAAMLCLTRSARRRPTMSQVIRILRGEHDLDERACQNEWEVSCNNDGGDDGDDDDEVYPESNAESHLSLAFLDVEEKSTWFGSVDVKQNARVTLEGYLKGRQAVEIWQRILSWIKIPYGQMGDTIKERMESIGGLAALLNRKSIIHAIYVTTLEHLEHKK</sequence>
<dbReference type="Gene3D" id="1.10.510.10">
    <property type="entry name" value="Transferase(Phosphotransferase) domain 1"/>
    <property type="match status" value="1"/>
</dbReference>
<dbReference type="FunFam" id="1.10.510.10:FF:000284">
    <property type="entry name" value="Putative receptor-like serine/threonine-protein kinase"/>
    <property type="match status" value="1"/>
</dbReference>
<dbReference type="SUPFAM" id="SSF52402">
    <property type="entry name" value="Adenine nucleotide alpha hydrolases-like"/>
    <property type="match status" value="1"/>
</dbReference>